<evidence type="ECO:0000313" key="7">
    <source>
        <dbReference type="EMBL" id="RBW69230.1"/>
    </source>
</evidence>
<name>A0A366XS77_9BACI</name>
<evidence type="ECO:0000256" key="2">
    <source>
        <dbReference type="ARBA" id="ARBA00022448"/>
    </source>
</evidence>
<evidence type="ECO:0000256" key="3">
    <source>
        <dbReference type="ARBA" id="ARBA00022723"/>
    </source>
</evidence>
<keyword evidence="8" id="KW-1185">Reference proteome</keyword>
<dbReference type="Gene3D" id="3.40.50.1980">
    <property type="entry name" value="Nitrogenase molybdenum iron protein domain"/>
    <property type="match status" value="2"/>
</dbReference>
<dbReference type="GO" id="GO:0007155">
    <property type="term" value="P:cell adhesion"/>
    <property type="evidence" value="ECO:0007669"/>
    <property type="project" value="InterPro"/>
</dbReference>
<dbReference type="PRINTS" id="PR00690">
    <property type="entry name" value="ADHESNFAMILY"/>
</dbReference>
<comment type="subcellular location">
    <subcellularLocation>
        <location evidence="1">Cell envelope</location>
    </subcellularLocation>
</comment>
<dbReference type="EMBL" id="QOCW01000012">
    <property type="protein sequence ID" value="RBW69230.1"/>
    <property type="molecule type" value="Genomic_DNA"/>
</dbReference>
<dbReference type="InterPro" id="IPR006127">
    <property type="entry name" value="ZnuA-like"/>
</dbReference>
<proteinExistence type="inferred from homology"/>
<gene>
    <name evidence="7" type="ORF">DS031_12690</name>
</gene>
<dbReference type="PANTHER" id="PTHR42953">
    <property type="entry name" value="HIGH-AFFINITY ZINC UPTAKE SYSTEM PROTEIN ZNUA-RELATED"/>
    <property type="match status" value="1"/>
</dbReference>
<dbReference type="GO" id="GO:0030313">
    <property type="term" value="C:cell envelope"/>
    <property type="evidence" value="ECO:0007669"/>
    <property type="project" value="UniProtKB-SubCell"/>
</dbReference>
<dbReference type="SUPFAM" id="SSF53807">
    <property type="entry name" value="Helical backbone' metal receptor"/>
    <property type="match status" value="1"/>
</dbReference>
<dbReference type="Proteomes" id="UP000253314">
    <property type="component" value="Unassembled WGS sequence"/>
</dbReference>
<dbReference type="Pfam" id="PF01297">
    <property type="entry name" value="ZnuA"/>
    <property type="match status" value="1"/>
</dbReference>
<protein>
    <submittedName>
        <fullName evidence="7">Metal ABC transporter substrate-binding protein</fullName>
    </submittedName>
</protein>
<evidence type="ECO:0000256" key="5">
    <source>
        <dbReference type="RuleBase" id="RU003512"/>
    </source>
</evidence>
<reference evidence="7 8" key="1">
    <citation type="submission" date="2018-07" db="EMBL/GenBank/DDBJ databases">
        <title>Lottiidibacillus patelloidae gen. nov., sp. nov., isolated from the intestinal tract of a marine limpet and the reclassification of B. taeanensis BH030017T, B. algicola KMM 3737T and B. hwajinpoensis SW-72T as genus Lottiidibacillus.</title>
        <authorList>
            <person name="Liu R."/>
            <person name="Huang Z."/>
        </authorList>
    </citation>
    <scope>NUCLEOTIDE SEQUENCE [LARGE SCALE GENOMIC DNA]</scope>
    <source>
        <strain evidence="7 8">BH030017</strain>
    </source>
</reference>
<evidence type="ECO:0000256" key="1">
    <source>
        <dbReference type="ARBA" id="ARBA00004196"/>
    </source>
</evidence>
<dbReference type="PANTHER" id="PTHR42953:SF1">
    <property type="entry name" value="METAL-BINDING PROTEIN HI_0362-RELATED"/>
    <property type="match status" value="1"/>
</dbReference>
<feature type="signal peptide" evidence="6">
    <location>
        <begin position="1"/>
        <end position="20"/>
    </location>
</feature>
<dbReference type="InterPro" id="IPR006129">
    <property type="entry name" value="AdhesinB"/>
</dbReference>
<dbReference type="CDD" id="cd01137">
    <property type="entry name" value="PsaA"/>
    <property type="match status" value="1"/>
</dbReference>
<evidence type="ECO:0000256" key="4">
    <source>
        <dbReference type="ARBA" id="ARBA00022729"/>
    </source>
</evidence>
<evidence type="ECO:0000313" key="8">
    <source>
        <dbReference type="Proteomes" id="UP000253314"/>
    </source>
</evidence>
<dbReference type="PROSITE" id="PS51257">
    <property type="entry name" value="PROKAR_LIPOPROTEIN"/>
    <property type="match status" value="1"/>
</dbReference>
<dbReference type="GO" id="GO:0046872">
    <property type="term" value="F:metal ion binding"/>
    <property type="evidence" value="ECO:0007669"/>
    <property type="project" value="UniProtKB-KW"/>
</dbReference>
<keyword evidence="4 6" id="KW-0732">Signal</keyword>
<dbReference type="InterPro" id="IPR050492">
    <property type="entry name" value="Bact_metal-bind_prot9"/>
</dbReference>
<sequence>MFKKSFKFLLTMMITVLLLAACSSNEENGSKVSQGNEDGEKLQVVTTYSIIYDIVKNVGGDHVEIHSLAPIGSNPHEYDPLPVDVQKTTDAAAVFYNGLNLEAGNAWFNKLMETAGKSGEDAPVFRMSEGVEAKYLTTKGKEGEEDPHAWLDVRNGIKYAENARDALIKVDPDNAEVYKKNAEEYIAKLEALHQTAVEQFNEIPEEERVLVTSEGAFKYFSDAYNFTGEYIWEINQENQGTPDQITRIVDIINENEIKGLFLETSIDARSMETVSAETGVPIIGKVFTDSLGKPGEDGDTYIKMMEWNIKTVLEGLTK</sequence>
<comment type="similarity">
    <text evidence="5">Belongs to the bacterial solute-binding protein 9 family.</text>
</comment>
<dbReference type="RefSeq" id="WP_113806437.1">
    <property type="nucleotide sequence ID" value="NZ_QOCW01000012.1"/>
</dbReference>
<keyword evidence="2 5" id="KW-0813">Transport</keyword>
<evidence type="ECO:0000256" key="6">
    <source>
        <dbReference type="SAM" id="SignalP"/>
    </source>
</evidence>
<feature type="chain" id="PRO_5039443770" evidence="6">
    <location>
        <begin position="21"/>
        <end position="318"/>
    </location>
</feature>
<dbReference type="OrthoDB" id="9793396at2"/>
<keyword evidence="3" id="KW-0479">Metal-binding</keyword>
<accession>A0A366XS77</accession>
<dbReference type="AlphaFoldDB" id="A0A366XS77"/>
<dbReference type="InterPro" id="IPR006128">
    <property type="entry name" value="Lipoprotein_PsaA-like"/>
</dbReference>
<organism evidence="7 8">
    <name type="scientific">Bacillus taeanensis</name>
    <dbReference type="NCBI Taxonomy" id="273032"/>
    <lineage>
        <taxon>Bacteria</taxon>
        <taxon>Bacillati</taxon>
        <taxon>Bacillota</taxon>
        <taxon>Bacilli</taxon>
        <taxon>Bacillales</taxon>
        <taxon>Bacillaceae</taxon>
        <taxon>Bacillus</taxon>
    </lineage>
</organism>
<dbReference type="PRINTS" id="PR00691">
    <property type="entry name" value="ADHESINB"/>
</dbReference>
<dbReference type="GO" id="GO:0030001">
    <property type="term" value="P:metal ion transport"/>
    <property type="evidence" value="ECO:0007669"/>
    <property type="project" value="InterPro"/>
</dbReference>
<comment type="caution">
    <text evidence="7">The sequence shown here is derived from an EMBL/GenBank/DDBJ whole genome shotgun (WGS) entry which is preliminary data.</text>
</comment>